<feature type="non-terminal residue" evidence="1">
    <location>
        <position position="115"/>
    </location>
</feature>
<organism evidence="1 2">
    <name type="scientific">Dentiscutata erythropus</name>
    <dbReference type="NCBI Taxonomy" id="1348616"/>
    <lineage>
        <taxon>Eukaryota</taxon>
        <taxon>Fungi</taxon>
        <taxon>Fungi incertae sedis</taxon>
        <taxon>Mucoromycota</taxon>
        <taxon>Glomeromycotina</taxon>
        <taxon>Glomeromycetes</taxon>
        <taxon>Diversisporales</taxon>
        <taxon>Gigasporaceae</taxon>
        <taxon>Dentiscutata</taxon>
    </lineage>
</organism>
<dbReference type="AlphaFoldDB" id="A0A9N9JZD5"/>
<accession>A0A9N9JZD5</accession>
<keyword evidence="2" id="KW-1185">Reference proteome</keyword>
<proteinExistence type="predicted"/>
<reference evidence="1" key="1">
    <citation type="submission" date="2021-06" db="EMBL/GenBank/DDBJ databases">
        <authorList>
            <person name="Kallberg Y."/>
            <person name="Tangrot J."/>
            <person name="Rosling A."/>
        </authorList>
    </citation>
    <scope>NUCLEOTIDE SEQUENCE</scope>
    <source>
        <strain evidence="1">MA453B</strain>
    </source>
</reference>
<comment type="caution">
    <text evidence="1">The sequence shown here is derived from an EMBL/GenBank/DDBJ whole genome shotgun (WGS) entry which is preliminary data.</text>
</comment>
<dbReference type="OrthoDB" id="2314769at2759"/>
<gene>
    <name evidence="1" type="ORF">DERYTH_LOCUS23919</name>
</gene>
<dbReference type="EMBL" id="CAJVPY010038073">
    <property type="protein sequence ID" value="CAG8803584.1"/>
    <property type="molecule type" value="Genomic_DNA"/>
</dbReference>
<protein>
    <submittedName>
        <fullName evidence="1">1043_t:CDS:1</fullName>
    </submittedName>
</protein>
<evidence type="ECO:0000313" key="1">
    <source>
        <dbReference type="EMBL" id="CAG8803584.1"/>
    </source>
</evidence>
<dbReference type="Proteomes" id="UP000789405">
    <property type="component" value="Unassembled WGS sequence"/>
</dbReference>
<name>A0A9N9JZD5_9GLOM</name>
<sequence>MNCMKYEIRSAIGEVITLISSQKYDDNTQQIHNNKASHLQGELNKRFGGSTQMLSIYENAKCSDEICAALLGRVKIAQEVVRSLQCELQVNEENFRNQDYQYDWFKFIFALENIK</sequence>
<evidence type="ECO:0000313" key="2">
    <source>
        <dbReference type="Proteomes" id="UP000789405"/>
    </source>
</evidence>